<evidence type="ECO:0000313" key="7">
    <source>
        <dbReference type="Proteomes" id="UP000290289"/>
    </source>
</evidence>
<evidence type="ECO:0008006" key="8">
    <source>
        <dbReference type="Google" id="ProtNLM"/>
    </source>
</evidence>
<evidence type="ECO:0000259" key="5">
    <source>
        <dbReference type="Pfam" id="PF14226"/>
    </source>
</evidence>
<dbReference type="GO" id="GO:0046872">
    <property type="term" value="F:metal ion binding"/>
    <property type="evidence" value="ECO:0007669"/>
    <property type="project" value="UniProtKB-KW"/>
</dbReference>
<organism evidence="6 7">
    <name type="scientific">Malus domestica</name>
    <name type="common">Apple</name>
    <name type="synonym">Pyrus malus</name>
    <dbReference type="NCBI Taxonomy" id="3750"/>
    <lineage>
        <taxon>Eukaryota</taxon>
        <taxon>Viridiplantae</taxon>
        <taxon>Streptophyta</taxon>
        <taxon>Embryophyta</taxon>
        <taxon>Tracheophyta</taxon>
        <taxon>Spermatophyta</taxon>
        <taxon>Magnoliopsida</taxon>
        <taxon>eudicotyledons</taxon>
        <taxon>Gunneridae</taxon>
        <taxon>Pentapetalae</taxon>
        <taxon>rosids</taxon>
        <taxon>fabids</taxon>
        <taxon>Rosales</taxon>
        <taxon>Rosaceae</taxon>
        <taxon>Amygdaloideae</taxon>
        <taxon>Maleae</taxon>
        <taxon>Malus</taxon>
    </lineage>
</organism>
<keyword evidence="7" id="KW-1185">Reference proteome</keyword>
<dbReference type="Pfam" id="PF03171">
    <property type="entry name" value="2OG-FeII_Oxy"/>
    <property type="match status" value="1"/>
</dbReference>
<keyword evidence="1" id="KW-0479">Metal-binding</keyword>
<evidence type="ECO:0000256" key="3">
    <source>
        <dbReference type="SAM" id="MobiDB-lite"/>
    </source>
</evidence>
<dbReference type="PANTHER" id="PTHR47990">
    <property type="entry name" value="2-OXOGLUTARATE (2OG) AND FE(II)-DEPENDENT OXYGENASE SUPERFAMILY PROTEIN-RELATED"/>
    <property type="match status" value="1"/>
</dbReference>
<evidence type="ECO:0000256" key="1">
    <source>
        <dbReference type="ARBA" id="ARBA00022723"/>
    </source>
</evidence>
<evidence type="ECO:0000259" key="4">
    <source>
        <dbReference type="Pfam" id="PF03171"/>
    </source>
</evidence>
<dbReference type="Pfam" id="PF14226">
    <property type="entry name" value="DIOX_N"/>
    <property type="match status" value="1"/>
</dbReference>
<dbReference type="SUPFAM" id="SSF51197">
    <property type="entry name" value="Clavaminate synthase-like"/>
    <property type="match status" value="1"/>
</dbReference>
<feature type="region of interest" description="Disordered" evidence="3">
    <location>
        <begin position="1"/>
        <end position="21"/>
    </location>
</feature>
<dbReference type="InterPro" id="IPR027443">
    <property type="entry name" value="IPNS-like_sf"/>
</dbReference>
<dbReference type="Gene3D" id="2.60.120.330">
    <property type="entry name" value="B-lactam Antibiotic, Isopenicillin N Synthase, Chain"/>
    <property type="match status" value="2"/>
</dbReference>
<dbReference type="InterPro" id="IPR026992">
    <property type="entry name" value="DIOX_N"/>
</dbReference>
<feature type="domain" description="Isopenicillin N synthase-like Fe(2+) 2OG dioxygenase" evidence="4">
    <location>
        <begin position="114"/>
        <end position="175"/>
    </location>
</feature>
<sequence length="192" mass="21328">MPIPPPELPLPMNETNKENEDSPMAFDASVAQYQSSIPSKFIWPDHEKPCSESPELPVPLVDLKGFLSGDAWEVSNATRSVGEACKKHRFFLIVNHGVDSQLVGKAHELKERLDQVGGLKVFVHDKLHSVTPKLDAFVVNIGDTFMALSNGIYKSCLHRAVLNNKTARKSLFLLVSPKGQSGNPTERLRLFR</sequence>
<evidence type="ECO:0000256" key="2">
    <source>
        <dbReference type="ARBA" id="ARBA00023004"/>
    </source>
</evidence>
<dbReference type="InterPro" id="IPR050231">
    <property type="entry name" value="Iron_ascorbate_oxido_reductase"/>
</dbReference>
<accession>A0A498JJP7</accession>
<dbReference type="EMBL" id="RDQH01000333">
    <property type="protein sequence ID" value="RXH93541.1"/>
    <property type="molecule type" value="Genomic_DNA"/>
</dbReference>
<feature type="domain" description="Non-haem dioxygenase N-terminal" evidence="5">
    <location>
        <begin position="58"/>
        <end position="109"/>
    </location>
</feature>
<protein>
    <recommendedName>
        <fullName evidence="8">Fe2OG dioxygenase domain-containing protein</fullName>
    </recommendedName>
</protein>
<name>A0A498JJP7_MALDO</name>
<dbReference type="STRING" id="3750.A0A498JJP7"/>
<comment type="caution">
    <text evidence="6">The sequence shown here is derived from an EMBL/GenBank/DDBJ whole genome shotgun (WGS) entry which is preliminary data.</text>
</comment>
<evidence type="ECO:0000313" key="6">
    <source>
        <dbReference type="EMBL" id="RXH93541.1"/>
    </source>
</evidence>
<reference evidence="6 7" key="1">
    <citation type="submission" date="2018-10" db="EMBL/GenBank/DDBJ databases">
        <title>A high-quality apple genome assembly.</title>
        <authorList>
            <person name="Hu J."/>
        </authorList>
    </citation>
    <scope>NUCLEOTIDE SEQUENCE [LARGE SCALE GENOMIC DNA]</scope>
    <source>
        <strain evidence="7">cv. HFTH1</strain>
        <tissue evidence="6">Young leaf</tissue>
    </source>
</reference>
<gene>
    <name evidence="6" type="ORF">DVH24_014117</name>
</gene>
<keyword evidence="2" id="KW-0408">Iron</keyword>
<dbReference type="Proteomes" id="UP000290289">
    <property type="component" value="Chromosome 7"/>
</dbReference>
<dbReference type="InterPro" id="IPR044861">
    <property type="entry name" value="IPNS-like_FE2OG_OXY"/>
</dbReference>
<dbReference type="AlphaFoldDB" id="A0A498JJP7"/>
<proteinExistence type="predicted"/>